<comment type="similarity">
    <text evidence="2">Belongs to the prokaryotic sulfate-binding protein family.</text>
</comment>
<dbReference type="GO" id="GO:1901681">
    <property type="term" value="F:sulfur compound binding"/>
    <property type="evidence" value="ECO:0007669"/>
    <property type="project" value="InterPro"/>
</dbReference>
<evidence type="ECO:0000256" key="8">
    <source>
        <dbReference type="ARBA" id="ARBA00041180"/>
    </source>
</evidence>
<reference evidence="9 10" key="1">
    <citation type="submission" date="2016-02" db="EMBL/GenBank/DDBJ databases">
        <title>Anaerosporomusa subterraneum gen. nov., sp. nov., a spore-forming obligate anaerobe isolated from saprolite.</title>
        <authorList>
            <person name="Choi J.K."/>
            <person name="Shah M."/>
            <person name="Yee N."/>
        </authorList>
    </citation>
    <scope>NUCLEOTIDE SEQUENCE [LARGE SCALE GENOMIC DNA]</scope>
    <source>
        <strain evidence="9 10">RU4</strain>
    </source>
</reference>
<dbReference type="CDD" id="cd01005">
    <property type="entry name" value="PBP2_CysP"/>
    <property type="match status" value="1"/>
</dbReference>
<gene>
    <name evidence="9" type="ORF">AXX12_15360</name>
</gene>
<dbReference type="Pfam" id="PF13531">
    <property type="entry name" value="SBP_bac_11"/>
    <property type="match status" value="1"/>
</dbReference>
<dbReference type="Gene3D" id="3.40.190.10">
    <property type="entry name" value="Periplasmic binding protein-like II"/>
    <property type="match status" value="2"/>
</dbReference>
<comment type="function">
    <text evidence="7">This protein specifically binds sulfate and is involved in its transmembrane transport.</text>
</comment>
<dbReference type="RefSeq" id="WP_066245464.1">
    <property type="nucleotide sequence ID" value="NZ_LSGP01000026.1"/>
</dbReference>
<evidence type="ECO:0000313" key="10">
    <source>
        <dbReference type="Proteomes" id="UP000076268"/>
    </source>
</evidence>
<keyword evidence="4" id="KW-0732">Signal</keyword>
<evidence type="ECO:0000256" key="5">
    <source>
        <dbReference type="ARBA" id="ARBA00022764"/>
    </source>
</evidence>
<dbReference type="InterPro" id="IPR005669">
    <property type="entry name" value="Thiosulph/SO4-bd"/>
</dbReference>
<keyword evidence="5" id="KW-0574">Periplasm</keyword>
<name>A0A154BM11_ANASB</name>
<protein>
    <recommendedName>
        <fullName evidence="8">Sulfate-binding protein</fullName>
    </recommendedName>
</protein>
<dbReference type="GO" id="GO:1902358">
    <property type="term" value="P:sulfate transmembrane transport"/>
    <property type="evidence" value="ECO:0007669"/>
    <property type="project" value="InterPro"/>
</dbReference>
<evidence type="ECO:0000256" key="3">
    <source>
        <dbReference type="ARBA" id="ARBA00022448"/>
    </source>
</evidence>
<dbReference type="InterPro" id="IPR034408">
    <property type="entry name" value="Sulphate/thiosulphate_BS"/>
</dbReference>
<dbReference type="NCBIfam" id="NF008022">
    <property type="entry name" value="PRK10752.1"/>
    <property type="match status" value="1"/>
</dbReference>
<accession>A0A154BM11</accession>
<proteinExistence type="inferred from homology"/>
<dbReference type="NCBIfam" id="TIGR00971">
    <property type="entry name" value="3a0106s03"/>
    <property type="match status" value="1"/>
</dbReference>
<comment type="caution">
    <text evidence="9">The sequence shown here is derived from an EMBL/GenBank/DDBJ whole genome shotgun (WGS) entry which is preliminary data.</text>
</comment>
<keyword evidence="6" id="KW-0764">Sulfate transport</keyword>
<comment type="subcellular location">
    <subcellularLocation>
        <location evidence="1">Periplasm</location>
    </subcellularLocation>
</comment>
<dbReference type="NCBIfam" id="NF008106">
    <property type="entry name" value="PRK10852.1"/>
    <property type="match status" value="1"/>
</dbReference>
<keyword evidence="3" id="KW-0813">Transport</keyword>
<dbReference type="SUPFAM" id="SSF53850">
    <property type="entry name" value="Periplasmic binding protein-like II"/>
    <property type="match status" value="1"/>
</dbReference>
<dbReference type="PANTHER" id="PTHR30368:SF2">
    <property type="entry name" value="SULFATE-BINDING PROTEIN"/>
    <property type="match status" value="1"/>
</dbReference>
<dbReference type="STRING" id="1794912.AXX12_15360"/>
<dbReference type="GO" id="GO:0140104">
    <property type="term" value="F:molecular carrier activity"/>
    <property type="evidence" value="ECO:0007669"/>
    <property type="project" value="InterPro"/>
</dbReference>
<keyword evidence="10" id="KW-1185">Reference proteome</keyword>
<evidence type="ECO:0000256" key="1">
    <source>
        <dbReference type="ARBA" id="ARBA00004418"/>
    </source>
</evidence>
<sequence>MSILSNRPQKSGIRRFGLLIIALLLLAFSLAGCGAKQEAAADKGKPAAKEPVTLLNVSYDPTRELYKEFNDAFAKQWKEKTGQTVTIKQSHGGSGKQARSVIEGLEADVVTLALSDDIDELHKAGLIPADWQKRLANNSTPYTSTIVFLVRKGNPKNIKDWDDLIRPDVSVITPNPKTSGGARWNHLAAWGYALKQNNNDEGKAKEFLAKIYKNVPVLDTGARGSTTTFVERGIGDVLLAWENEALLATIELGKDKFDIVAPSVSILAEPPVSVVDKGVDKKGTREVANAYLQYLYSDQGQEIAAKNFYRPRNETIAKKYANQFPKLSLFTIDELLGGWGQAGKKHFGDGGIFDQIYTPKK</sequence>
<evidence type="ECO:0000256" key="7">
    <source>
        <dbReference type="ARBA" id="ARBA00037097"/>
    </source>
</evidence>
<dbReference type="PROSITE" id="PS00757">
    <property type="entry name" value="PROK_SULFATE_BIND_2"/>
    <property type="match status" value="1"/>
</dbReference>
<dbReference type="OrthoDB" id="9802127at2"/>
<evidence type="ECO:0000256" key="6">
    <source>
        <dbReference type="ARBA" id="ARBA00023032"/>
    </source>
</evidence>
<evidence type="ECO:0000256" key="4">
    <source>
        <dbReference type="ARBA" id="ARBA00022729"/>
    </source>
</evidence>
<evidence type="ECO:0000256" key="2">
    <source>
        <dbReference type="ARBA" id="ARBA00006099"/>
    </source>
</evidence>
<dbReference type="PROSITE" id="PS51257">
    <property type="entry name" value="PROKAR_LIPOPROTEIN"/>
    <property type="match status" value="1"/>
</dbReference>
<dbReference type="Proteomes" id="UP000076268">
    <property type="component" value="Unassembled WGS sequence"/>
</dbReference>
<dbReference type="EMBL" id="LSGP01000026">
    <property type="protein sequence ID" value="KYZ74956.1"/>
    <property type="molecule type" value="Genomic_DNA"/>
</dbReference>
<organism evidence="9 10">
    <name type="scientific">Anaerosporomusa subterranea</name>
    <dbReference type="NCBI Taxonomy" id="1794912"/>
    <lineage>
        <taxon>Bacteria</taxon>
        <taxon>Bacillati</taxon>
        <taxon>Bacillota</taxon>
        <taxon>Negativicutes</taxon>
        <taxon>Acetonemataceae</taxon>
        <taxon>Anaerosporomusa</taxon>
    </lineage>
</organism>
<dbReference type="PANTHER" id="PTHR30368">
    <property type="entry name" value="SULFATE-BINDING PROTEIN"/>
    <property type="match status" value="1"/>
</dbReference>
<dbReference type="AlphaFoldDB" id="A0A154BM11"/>
<dbReference type="InterPro" id="IPR000957">
    <property type="entry name" value="Sulphate/thiosulphate-bd_CS"/>
</dbReference>
<dbReference type="PROSITE" id="PS00401">
    <property type="entry name" value="PROK_SULFATE_BIND_1"/>
    <property type="match status" value="1"/>
</dbReference>
<dbReference type="GO" id="GO:0042597">
    <property type="term" value="C:periplasmic space"/>
    <property type="evidence" value="ECO:0007669"/>
    <property type="project" value="UniProtKB-SubCell"/>
</dbReference>
<evidence type="ECO:0000313" key="9">
    <source>
        <dbReference type="EMBL" id="KYZ74956.1"/>
    </source>
</evidence>